<feature type="transmembrane region" description="Helical" evidence="1">
    <location>
        <begin position="21"/>
        <end position="41"/>
    </location>
</feature>
<reference evidence="2 3" key="2">
    <citation type="journal article" date="2016" name="Science">
        <title>A bacterium that degrades and assimilates poly(ethylene terephthalate).</title>
        <authorList>
            <person name="Yoshida S."/>
            <person name="Hiraga K."/>
            <person name="Takehana T."/>
            <person name="Taniguchi I."/>
            <person name="Yamaji H."/>
            <person name="Maeda Y."/>
            <person name="Toyohara K."/>
            <person name="Miyamoto K."/>
            <person name="Kimura Y."/>
            <person name="Oda K."/>
        </authorList>
    </citation>
    <scope>NUCLEOTIDE SEQUENCE [LARGE SCALE GENOMIC DNA]</scope>
    <source>
        <strain evidence="3">NBRC 110686 / TISTR 2288 / 201-F6</strain>
    </source>
</reference>
<dbReference type="STRING" id="1547922.ISF6_5291"/>
<protein>
    <submittedName>
        <fullName evidence="2">Uncharacterized protein</fullName>
    </submittedName>
</protein>
<feature type="transmembrane region" description="Helical" evidence="1">
    <location>
        <begin position="53"/>
        <end position="71"/>
    </location>
</feature>
<dbReference type="OrthoDB" id="8857517at2"/>
<dbReference type="EMBL" id="BBYR01000085">
    <property type="protein sequence ID" value="GAP38738.1"/>
    <property type="molecule type" value="Genomic_DNA"/>
</dbReference>
<keyword evidence="1" id="KW-0472">Membrane</keyword>
<dbReference type="Proteomes" id="UP000037660">
    <property type="component" value="Unassembled WGS sequence"/>
</dbReference>
<organism evidence="2 3">
    <name type="scientific">Piscinibacter sakaiensis</name>
    <name type="common">Ideonella sakaiensis</name>
    <dbReference type="NCBI Taxonomy" id="1547922"/>
    <lineage>
        <taxon>Bacteria</taxon>
        <taxon>Pseudomonadati</taxon>
        <taxon>Pseudomonadota</taxon>
        <taxon>Betaproteobacteria</taxon>
        <taxon>Burkholderiales</taxon>
        <taxon>Sphaerotilaceae</taxon>
        <taxon>Piscinibacter</taxon>
    </lineage>
</organism>
<evidence type="ECO:0000256" key="1">
    <source>
        <dbReference type="SAM" id="Phobius"/>
    </source>
</evidence>
<sequence length="126" mass="14552">MNVAERIRQLGFRKWYKRELLSGHAHLVLTLCCVVGVFAAFEAYHEVQPTSERMIDVLSILVCAAVGLWSIRRYLYLLMHAESLANQAVCRRCDAYARFDIEQVGGNGRWLRLRCRQCGNGWTMED</sequence>
<dbReference type="RefSeq" id="WP_054022584.1">
    <property type="nucleotide sequence ID" value="NZ_BBYR01000085.1"/>
</dbReference>
<proteinExistence type="predicted"/>
<name>A0A0K8P7V9_PISS1</name>
<keyword evidence="1" id="KW-0812">Transmembrane</keyword>
<keyword evidence="1" id="KW-1133">Transmembrane helix</keyword>
<reference evidence="3" key="1">
    <citation type="submission" date="2015-07" db="EMBL/GenBank/DDBJ databases">
        <title>Discovery of a poly(ethylene terephthalate assimilation.</title>
        <authorList>
            <person name="Yoshida S."/>
            <person name="Hiraga K."/>
            <person name="Takehana T."/>
            <person name="Taniguchi I."/>
            <person name="Yamaji H."/>
            <person name="Maeda Y."/>
            <person name="Toyohara K."/>
            <person name="Miyamoto K."/>
            <person name="Kimura Y."/>
            <person name="Oda K."/>
        </authorList>
    </citation>
    <scope>NUCLEOTIDE SEQUENCE [LARGE SCALE GENOMIC DNA]</scope>
    <source>
        <strain evidence="3">NBRC 110686 / TISTR 2288 / 201-F6</strain>
    </source>
</reference>
<evidence type="ECO:0000313" key="2">
    <source>
        <dbReference type="EMBL" id="GAP38738.1"/>
    </source>
</evidence>
<comment type="caution">
    <text evidence="2">The sequence shown here is derived from an EMBL/GenBank/DDBJ whole genome shotgun (WGS) entry which is preliminary data.</text>
</comment>
<accession>A0A0K8P7V9</accession>
<evidence type="ECO:0000313" key="3">
    <source>
        <dbReference type="Proteomes" id="UP000037660"/>
    </source>
</evidence>
<dbReference type="AlphaFoldDB" id="A0A0K8P7V9"/>
<keyword evidence="3" id="KW-1185">Reference proteome</keyword>
<gene>
    <name evidence="2" type="ORF">ISF6_5291</name>
</gene>